<name>A0A1I1GE78_NATHA</name>
<evidence type="ECO:0000313" key="2">
    <source>
        <dbReference type="Proteomes" id="UP000199161"/>
    </source>
</evidence>
<keyword evidence="2" id="KW-1185">Reference proteome</keyword>
<gene>
    <name evidence="1" type="ORF">SAMN05444422_104255</name>
</gene>
<dbReference type="RefSeq" id="WP_007140737.1">
    <property type="nucleotide sequence ID" value="NZ_FOKW01000004.1"/>
</dbReference>
<sequence length="57" mass="6372">MTGDDADHGAEYHLREALRHLNEARETGDLRKTNDVALEEVSDTVASVLNEYDQDGQ</sequence>
<proteinExistence type="predicted"/>
<dbReference type="AlphaFoldDB" id="A0A1I1GE78"/>
<organism evidence="1 2">
    <name type="scientific">Natronobacterium haloterrestre</name>
    <name type="common">Halobiforma haloterrestris</name>
    <dbReference type="NCBI Taxonomy" id="148448"/>
    <lineage>
        <taxon>Archaea</taxon>
        <taxon>Methanobacteriati</taxon>
        <taxon>Methanobacteriota</taxon>
        <taxon>Stenosarchaea group</taxon>
        <taxon>Halobacteria</taxon>
        <taxon>Halobacteriales</taxon>
        <taxon>Natrialbaceae</taxon>
        <taxon>Natronobacterium</taxon>
    </lineage>
</organism>
<dbReference type="EMBL" id="FOKW01000004">
    <property type="protein sequence ID" value="SFC09844.1"/>
    <property type="molecule type" value="Genomic_DNA"/>
</dbReference>
<accession>A0A1I1GE78</accession>
<dbReference type="Proteomes" id="UP000199161">
    <property type="component" value="Unassembled WGS sequence"/>
</dbReference>
<evidence type="ECO:0000313" key="1">
    <source>
        <dbReference type="EMBL" id="SFC09844.1"/>
    </source>
</evidence>
<reference evidence="2" key="1">
    <citation type="submission" date="2016-10" db="EMBL/GenBank/DDBJ databases">
        <authorList>
            <person name="Varghese N."/>
            <person name="Submissions S."/>
        </authorList>
    </citation>
    <scope>NUCLEOTIDE SEQUENCE [LARGE SCALE GENOMIC DNA]</scope>
    <source>
        <strain evidence="2">DSM 13078</strain>
    </source>
</reference>
<dbReference type="OrthoDB" id="166895at2157"/>
<dbReference type="GeneID" id="54851587"/>
<protein>
    <submittedName>
        <fullName evidence="1">Uncharacterized protein</fullName>
    </submittedName>
</protein>